<gene>
    <name evidence="1" type="ORF">M878_25615</name>
</gene>
<dbReference type="STRING" id="1352936.M878_25615"/>
<dbReference type="AlphaFoldDB" id="V6KEG7"/>
<dbReference type="EMBL" id="AWQX01000214">
    <property type="protein sequence ID" value="EST27379.1"/>
    <property type="molecule type" value="Genomic_DNA"/>
</dbReference>
<sequence>MPDVKTLLAALHAGGPNLRVSSASGGAVAQLCTDEGQVLVSVEAPRYLQVPGETERLLGPAARTDGPVWWTETRATTGIAEAGRLAGSVAGRLATVLGGTTWPREAAHTSVVTIPPSGTTAADPSGVDVFTDKAAVVIQDRPFVAATTWLTDVVRTTLQTGRDLHIITPPGSRLTLPARTVLDGMPARWVVRDPEAGYYDGLTGAVLHWHDGHFTPAGDNAPQIADAFRPPPNPSGEQQLLLSFRTIHPADERLVLGGALEHTWQVLTGAPPTGWSTAEPVNVPWSPRQLTDLARTRARQSQPTWLIAVGAPDHAAIATMRMLHTPAGVEEHITLALGYTVGEDPPTSSLPELAESLATEHRLATMVTQLRAARADLTVPAHHEPPPIPLSLTLGPDAVAELGLDHASSALPSAAPLQLGPARRPAVHYTIGDGTDPAAWQRLTEINNYLKNSTGGD</sequence>
<dbReference type="OrthoDB" id="5103427at2"/>
<organism evidence="1 2">
    <name type="scientific">Streptomyces roseochromogenus subsp. oscitans DS 12.976</name>
    <dbReference type="NCBI Taxonomy" id="1352936"/>
    <lineage>
        <taxon>Bacteria</taxon>
        <taxon>Bacillati</taxon>
        <taxon>Actinomycetota</taxon>
        <taxon>Actinomycetes</taxon>
        <taxon>Kitasatosporales</taxon>
        <taxon>Streptomycetaceae</taxon>
        <taxon>Streptomyces</taxon>
    </lineage>
</organism>
<name>V6KEG7_STRRC</name>
<comment type="caution">
    <text evidence="1">The sequence shown here is derived from an EMBL/GenBank/DDBJ whole genome shotgun (WGS) entry which is preliminary data.</text>
</comment>
<evidence type="ECO:0000313" key="1">
    <source>
        <dbReference type="EMBL" id="EST27379.1"/>
    </source>
</evidence>
<dbReference type="HOGENOM" id="CLU_044081_0_0_11"/>
<dbReference type="InterPro" id="IPR046175">
    <property type="entry name" value="DUF6177"/>
</dbReference>
<accession>V6KEG7</accession>
<protein>
    <submittedName>
        <fullName evidence="1">Uncharacterized protein</fullName>
    </submittedName>
</protein>
<dbReference type="Proteomes" id="UP000017984">
    <property type="component" value="Chromosome"/>
</dbReference>
<reference evidence="1 2" key="1">
    <citation type="journal article" date="2014" name="Genome Announc.">
        <title>Draft Genome Sequence of Streptomyces roseochromogenes subsp. oscitans DS 12.976, Producer of the Aminocoumarin Antibiotic Clorobiocin.</title>
        <authorList>
            <person name="Ruckert C."/>
            <person name="Kalinowski J."/>
            <person name="Heide L."/>
            <person name="Apel A.K."/>
        </authorList>
    </citation>
    <scope>NUCLEOTIDE SEQUENCE [LARGE SCALE GENOMIC DNA]</scope>
    <source>
        <strain evidence="1 2">DS 12.976</strain>
    </source>
</reference>
<evidence type="ECO:0000313" key="2">
    <source>
        <dbReference type="Proteomes" id="UP000017984"/>
    </source>
</evidence>
<dbReference type="PATRIC" id="fig|1352936.5.peg.5344"/>
<keyword evidence="2" id="KW-1185">Reference proteome</keyword>
<proteinExistence type="predicted"/>
<dbReference type="Pfam" id="PF19674">
    <property type="entry name" value="DUF6177"/>
    <property type="match status" value="1"/>
</dbReference>